<sequence>MRVFLTGATGLLGNNILRQLSDQGHTVSCLTRGTPEPGVFEGTNAELVQGDLFDQPTLNTAIAQADAVIHCAGLIHIGWTQHEISMRINRDGTRLIAETCLKKNRKLVHVGTVNTLAISTRDTVSDETTPLDIAGGQVPCSYINSKRAGVEEVKKAVANGLQATIVHPAFMLGPWDWKPSSGRMMLEIGRAWRPIAPSGGNSVCDSRDVAAGTIAAITAPVQNGSEFILAGHNLRYKELWDMMAPRMGKRGPLFRAGPGQRWVGGATGDLWTKISGKEPDLNSASIGISSQTHSYDSSRAIKELGYRIRPLEETLDDAANWIKRQHMQA</sequence>
<dbReference type="Gene3D" id="3.40.50.720">
    <property type="entry name" value="NAD(P)-binding Rossmann-like Domain"/>
    <property type="match status" value="1"/>
</dbReference>
<dbReference type="Pfam" id="PF01370">
    <property type="entry name" value="Epimerase"/>
    <property type="match status" value="1"/>
</dbReference>
<proteinExistence type="predicted"/>
<name>A0ABY1PWP8_9BACT</name>
<evidence type="ECO:0000259" key="1">
    <source>
        <dbReference type="Pfam" id="PF01370"/>
    </source>
</evidence>
<keyword evidence="3" id="KW-1185">Reference proteome</keyword>
<gene>
    <name evidence="2" type="ORF">SAMN06265222_10349</name>
</gene>
<dbReference type="Proteomes" id="UP001158067">
    <property type="component" value="Unassembled WGS sequence"/>
</dbReference>
<protein>
    <submittedName>
        <fullName evidence="2">Dihydroflavonol-4-reductase</fullName>
    </submittedName>
</protein>
<evidence type="ECO:0000313" key="2">
    <source>
        <dbReference type="EMBL" id="SMP50156.1"/>
    </source>
</evidence>
<reference evidence="2 3" key="1">
    <citation type="submission" date="2017-05" db="EMBL/GenBank/DDBJ databases">
        <authorList>
            <person name="Varghese N."/>
            <person name="Submissions S."/>
        </authorList>
    </citation>
    <scope>NUCLEOTIDE SEQUENCE [LARGE SCALE GENOMIC DNA]</scope>
    <source>
        <strain evidence="2 3">DSM 25457</strain>
    </source>
</reference>
<accession>A0ABY1PWP8</accession>
<dbReference type="RefSeq" id="WP_283431861.1">
    <property type="nucleotide sequence ID" value="NZ_FXUG01000003.1"/>
</dbReference>
<comment type="caution">
    <text evidence="2">The sequence shown here is derived from an EMBL/GenBank/DDBJ whole genome shotgun (WGS) entry which is preliminary data.</text>
</comment>
<evidence type="ECO:0000313" key="3">
    <source>
        <dbReference type="Proteomes" id="UP001158067"/>
    </source>
</evidence>
<dbReference type="InterPro" id="IPR001509">
    <property type="entry name" value="Epimerase_deHydtase"/>
</dbReference>
<dbReference type="PANTHER" id="PTHR48079:SF6">
    <property type="entry name" value="NAD(P)-BINDING DOMAIN-CONTAINING PROTEIN-RELATED"/>
    <property type="match status" value="1"/>
</dbReference>
<dbReference type="PANTHER" id="PTHR48079">
    <property type="entry name" value="PROTEIN YEEZ"/>
    <property type="match status" value="1"/>
</dbReference>
<dbReference type="InterPro" id="IPR036291">
    <property type="entry name" value="NAD(P)-bd_dom_sf"/>
</dbReference>
<dbReference type="InterPro" id="IPR051783">
    <property type="entry name" value="NAD(P)-dependent_oxidoreduct"/>
</dbReference>
<dbReference type="SUPFAM" id="SSF51735">
    <property type="entry name" value="NAD(P)-binding Rossmann-fold domains"/>
    <property type="match status" value="1"/>
</dbReference>
<dbReference type="EMBL" id="FXUG01000003">
    <property type="protein sequence ID" value="SMP50156.1"/>
    <property type="molecule type" value="Genomic_DNA"/>
</dbReference>
<feature type="domain" description="NAD-dependent epimerase/dehydratase" evidence="1">
    <location>
        <begin position="3"/>
        <end position="221"/>
    </location>
</feature>
<organism evidence="2 3">
    <name type="scientific">Neorhodopirellula lusitana</name>
    <dbReference type="NCBI Taxonomy" id="445327"/>
    <lineage>
        <taxon>Bacteria</taxon>
        <taxon>Pseudomonadati</taxon>
        <taxon>Planctomycetota</taxon>
        <taxon>Planctomycetia</taxon>
        <taxon>Pirellulales</taxon>
        <taxon>Pirellulaceae</taxon>
        <taxon>Neorhodopirellula</taxon>
    </lineage>
</organism>